<protein>
    <submittedName>
        <fullName evidence="2">Oxidoreductase</fullName>
    </submittedName>
</protein>
<dbReference type="STRING" id="983.SAMN05443543_10588"/>
<comment type="caution">
    <text evidence="2">The sequence shown here is derived from an EMBL/GenBank/DDBJ whole genome shotgun (WGS) entry which is preliminary data.</text>
</comment>
<evidence type="ECO:0000259" key="1">
    <source>
        <dbReference type="Pfam" id="PF00248"/>
    </source>
</evidence>
<organism evidence="2 3">
    <name type="scientific">Flavobacterium flevense</name>
    <dbReference type="NCBI Taxonomy" id="983"/>
    <lineage>
        <taxon>Bacteria</taxon>
        <taxon>Pseudomonadati</taxon>
        <taxon>Bacteroidota</taxon>
        <taxon>Flavobacteriia</taxon>
        <taxon>Flavobacteriales</taxon>
        <taxon>Flavobacteriaceae</taxon>
        <taxon>Flavobacterium</taxon>
    </lineage>
</organism>
<dbReference type="PANTHER" id="PTHR43312:SF1">
    <property type="entry name" value="NADP-DEPENDENT OXIDOREDUCTASE DOMAIN-CONTAINING PROTEIN"/>
    <property type="match status" value="1"/>
</dbReference>
<dbReference type="EMBL" id="BJNP01000007">
    <property type="protein sequence ID" value="GEC71365.1"/>
    <property type="molecule type" value="Genomic_DNA"/>
</dbReference>
<dbReference type="Pfam" id="PF00248">
    <property type="entry name" value="Aldo_ket_red"/>
    <property type="match status" value="1"/>
</dbReference>
<name>A0A4Y4AT43_9FLAO</name>
<dbReference type="PANTHER" id="PTHR43312">
    <property type="entry name" value="D-THREO-ALDOSE 1-DEHYDROGENASE"/>
    <property type="match status" value="1"/>
</dbReference>
<evidence type="ECO:0000313" key="2">
    <source>
        <dbReference type="EMBL" id="GEC71365.1"/>
    </source>
</evidence>
<dbReference type="SUPFAM" id="SSF51430">
    <property type="entry name" value="NAD(P)-linked oxidoreductase"/>
    <property type="match status" value="1"/>
</dbReference>
<dbReference type="Gene3D" id="3.20.20.100">
    <property type="entry name" value="NADP-dependent oxidoreductase domain"/>
    <property type="match status" value="1"/>
</dbReference>
<reference evidence="2 3" key="1">
    <citation type="submission" date="2019-06" db="EMBL/GenBank/DDBJ databases">
        <title>Whole genome shotgun sequence of Flavobacterium flevense NBRC 14960.</title>
        <authorList>
            <person name="Hosoyama A."/>
            <person name="Uohara A."/>
            <person name="Ohji S."/>
            <person name="Ichikawa N."/>
        </authorList>
    </citation>
    <scope>NUCLEOTIDE SEQUENCE [LARGE SCALE GENOMIC DNA]</scope>
    <source>
        <strain evidence="2 3">NBRC 14960</strain>
    </source>
</reference>
<keyword evidence="3" id="KW-1185">Reference proteome</keyword>
<dbReference type="RefSeq" id="WP_073244562.1">
    <property type="nucleotide sequence ID" value="NZ_BJNP01000007.1"/>
</dbReference>
<dbReference type="InterPro" id="IPR023210">
    <property type="entry name" value="NADP_OxRdtase_dom"/>
</dbReference>
<dbReference type="OrthoDB" id="9773828at2"/>
<dbReference type="InterPro" id="IPR036812">
    <property type="entry name" value="NAD(P)_OxRdtase_dom_sf"/>
</dbReference>
<dbReference type="Proteomes" id="UP000316775">
    <property type="component" value="Unassembled WGS sequence"/>
</dbReference>
<dbReference type="AlphaFoldDB" id="A0A4Y4AT43"/>
<gene>
    <name evidence="2" type="ORF">FFL01_09040</name>
</gene>
<dbReference type="InterPro" id="IPR053135">
    <property type="entry name" value="AKR2_Oxidoreductase"/>
</dbReference>
<evidence type="ECO:0000313" key="3">
    <source>
        <dbReference type="Proteomes" id="UP000316775"/>
    </source>
</evidence>
<feature type="domain" description="NADP-dependent oxidoreductase" evidence="1">
    <location>
        <begin position="32"/>
        <end position="290"/>
    </location>
</feature>
<proteinExistence type="predicted"/>
<accession>A0A4Y4AT43</accession>
<sequence length="309" mass="35551">MIGLGMAAIGRPHYINLKDASNTVNSFDYSSFKEKAKKLLTTAYNSGIRHFDTAPGYGIAEEILAEWLNENESESLVLSTKWGYTYVADFDPNATIHEVKEHSLEKLNEQWAKSSQLFRNIGIYQIHSATLDSRVLENEAVIERLFELKKDHHIEIGLSSTGENQKEVILKALTIQRDNQDLFDSFQLTYNLFDQSILDIKKQLQSKKIIVKEALANGRILKESYNKNFDYLNELATKYKVGIDAIALRFVIDSLEPFSVLSGATEVSHIKENLKAMDFSLTKEEMERLKTTRQTVEEYWQNRKKLIWN</sequence>